<feature type="transmembrane region" description="Helical" evidence="1">
    <location>
        <begin position="181"/>
        <end position="200"/>
    </location>
</feature>
<feature type="transmembrane region" description="Helical" evidence="1">
    <location>
        <begin position="40"/>
        <end position="60"/>
    </location>
</feature>
<dbReference type="Proteomes" id="UP001148482">
    <property type="component" value="Unassembled WGS sequence"/>
</dbReference>
<evidence type="ECO:0000313" key="3">
    <source>
        <dbReference type="Proteomes" id="UP001148482"/>
    </source>
</evidence>
<organism evidence="2 3">
    <name type="scientific">Salinimicrobium profundisediminis</name>
    <dbReference type="NCBI Taxonomy" id="2994553"/>
    <lineage>
        <taxon>Bacteria</taxon>
        <taxon>Pseudomonadati</taxon>
        <taxon>Bacteroidota</taxon>
        <taxon>Flavobacteriia</taxon>
        <taxon>Flavobacteriales</taxon>
        <taxon>Flavobacteriaceae</taxon>
        <taxon>Salinimicrobium</taxon>
    </lineage>
</organism>
<dbReference type="RefSeq" id="WP_266068008.1">
    <property type="nucleotide sequence ID" value="NZ_JAPJDA010000002.1"/>
</dbReference>
<sequence length="201" mass="22772">MKLLVRSASFLFHPIWMPFAGTLIYFLITPRFFPIEVVKAKLLAIAIITIFIPIVYVYMLKTLGKVTDHHLRDIRERKWPLLLYAGLDFVVLKYVLNTFDYPALYYFFAGIMASAIFGLFFLLAKVKVSLHMMGLAGLLGFMILLSVHFNLNLVYSVSFLIAITGLTASSRLLYAAHSYNELSIGFILGLLPQVIAALVWL</sequence>
<gene>
    <name evidence="2" type="ORF">OQ279_01590</name>
</gene>
<dbReference type="AlphaFoldDB" id="A0A9X3CUI4"/>
<feature type="transmembrane region" description="Helical" evidence="1">
    <location>
        <begin position="7"/>
        <end position="28"/>
    </location>
</feature>
<feature type="transmembrane region" description="Helical" evidence="1">
    <location>
        <begin position="130"/>
        <end position="147"/>
    </location>
</feature>
<keyword evidence="1" id="KW-1133">Transmembrane helix</keyword>
<evidence type="ECO:0000256" key="1">
    <source>
        <dbReference type="SAM" id="Phobius"/>
    </source>
</evidence>
<protein>
    <recommendedName>
        <fullName evidence="4">PAP2 family protein</fullName>
    </recommendedName>
</protein>
<name>A0A9X3CUI4_9FLAO</name>
<dbReference type="EMBL" id="JAPJDA010000002">
    <property type="protein sequence ID" value="MCX2836830.1"/>
    <property type="molecule type" value="Genomic_DNA"/>
</dbReference>
<evidence type="ECO:0000313" key="2">
    <source>
        <dbReference type="EMBL" id="MCX2836830.1"/>
    </source>
</evidence>
<feature type="transmembrane region" description="Helical" evidence="1">
    <location>
        <begin position="103"/>
        <end position="123"/>
    </location>
</feature>
<keyword evidence="1" id="KW-0472">Membrane</keyword>
<comment type="caution">
    <text evidence="2">The sequence shown here is derived from an EMBL/GenBank/DDBJ whole genome shotgun (WGS) entry which is preliminary data.</text>
</comment>
<keyword evidence="1" id="KW-0812">Transmembrane</keyword>
<proteinExistence type="predicted"/>
<accession>A0A9X3CUI4</accession>
<reference evidence="2" key="1">
    <citation type="submission" date="2022-11" db="EMBL/GenBank/DDBJ databases">
        <title>Salinimicrobium profundisediminis sp. nov., isolated from deep-sea sediment of the Mariana Trench.</title>
        <authorList>
            <person name="Fu H."/>
        </authorList>
    </citation>
    <scope>NUCLEOTIDE SEQUENCE</scope>
    <source>
        <strain evidence="2">MT39</strain>
    </source>
</reference>
<feature type="transmembrane region" description="Helical" evidence="1">
    <location>
        <begin position="153"/>
        <end position="174"/>
    </location>
</feature>
<evidence type="ECO:0008006" key="4">
    <source>
        <dbReference type="Google" id="ProtNLM"/>
    </source>
</evidence>
<keyword evidence="3" id="KW-1185">Reference proteome</keyword>